<dbReference type="SMART" id="SM00225">
    <property type="entry name" value="BTB"/>
    <property type="match status" value="1"/>
</dbReference>
<evidence type="ECO:0000259" key="4">
    <source>
        <dbReference type="PROSITE" id="PS50097"/>
    </source>
</evidence>
<proteinExistence type="predicted"/>
<feature type="compositionally biased region" description="Basic and acidic residues" evidence="3">
    <location>
        <begin position="1485"/>
        <end position="1510"/>
    </location>
</feature>
<dbReference type="PROSITE" id="PS50097">
    <property type="entry name" value="BTB"/>
    <property type="match status" value="1"/>
</dbReference>
<gene>
    <name evidence="5" type="ORF">G3M48_002780</name>
</gene>
<feature type="region of interest" description="Disordered" evidence="3">
    <location>
        <begin position="186"/>
        <end position="225"/>
    </location>
</feature>
<evidence type="ECO:0000313" key="6">
    <source>
        <dbReference type="Proteomes" id="UP001397290"/>
    </source>
</evidence>
<dbReference type="InterPro" id="IPR051625">
    <property type="entry name" value="Signaling_Regulatory_Domain"/>
</dbReference>
<dbReference type="CDD" id="cd18500">
    <property type="entry name" value="BACK_IBtk"/>
    <property type="match status" value="1"/>
</dbReference>
<feature type="compositionally biased region" description="Basic and acidic residues" evidence="3">
    <location>
        <begin position="1529"/>
        <end position="1545"/>
    </location>
</feature>
<dbReference type="InterPro" id="IPR011333">
    <property type="entry name" value="SKP1/BTB/POZ_sf"/>
</dbReference>
<feature type="compositionally biased region" description="Polar residues" evidence="3">
    <location>
        <begin position="203"/>
        <end position="222"/>
    </location>
</feature>
<dbReference type="InterPro" id="IPR000210">
    <property type="entry name" value="BTB/POZ_dom"/>
</dbReference>
<feature type="compositionally biased region" description="Polar residues" evidence="3">
    <location>
        <begin position="1395"/>
        <end position="1404"/>
    </location>
</feature>
<dbReference type="PANTHER" id="PTHR22872">
    <property type="entry name" value="BTK-BINDING PROTEIN-RELATED"/>
    <property type="match status" value="1"/>
</dbReference>
<dbReference type="SUPFAM" id="SSF48403">
    <property type="entry name" value="Ankyrin repeat"/>
    <property type="match status" value="1"/>
</dbReference>
<organism evidence="5 6">
    <name type="scientific">Beauveria asiatica</name>
    <dbReference type="NCBI Taxonomy" id="1069075"/>
    <lineage>
        <taxon>Eukaryota</taxon>
        <taxon>Fungi</taxon>
        <taxon>Dikarya</taxon>
        <taxon>Ascomycota</taxon>
        <taxon>Pezizomycotina</taxon>
        <taxon>Sordariomycetes</taxon>
        <taxon>Hypocreomycetidae</taxon>
        <taxon>Hypocreales</taxon>
        <taxon>Cordycipitaceae</taxon>
        <taxon>Beauveria</taxon>
    </lineage>
</organism>
<dbReference type="InterPro" id="IPR036770">
    <property type="entry name" value="Ankyrin_rpt-contain_sf"/>
</dbReference>
<dbReference type="InterPro" id="IPR009091">
    <property type="entry name" value="RCC1/BLIP-II"/>
</dbReference>
<feature type="compositionally biased region" description="Low complexity" evidence="3">
    <location>
        <begin position="1346"/>
        <end position="1357"/>
    </location>
</feature>
<keyword evidence="6" id="KW-1185">Reference proteome</keyword>
<dbReference type="PANTHER" id="PTHR22872:SF2">
    <property type="entry name" value="INHIBITOR OF BRUTON TYROSINE KINASE"/>
    <property type="match status" value="1"/>
</dbReference>
<dbReference type="Gene3D" id="1.25.40.20">
    <property type="entry name" value="Ankyrin repeat-containing domain"/>
    <property type="match status" value="1"/>
</dbReference>
<feature type="region of interest" description="Disordered" evidence="3">
    <location>
        <begin position="1209"/>
        <end position="1260"/>
    </location>
</feature>
<evidence type="ECO:0000313" key="5">
    <source>
        <dbReference type="EMBL" id="KAK8146643.1"/>
    </source>
</evidence>
<evidence type="ECO:0000256" key="3">
    <source>
        <dbReference type="SAM" id="MobiDB-lite"/>
    </source>
</evidence>
<feature type="region of interest" description="Disordered" evidence="3">
    <location>
        <begin position="1484"/>
        <end position="1573"/>
    </location>
</feature>
<feature type="compositionally biased region" description="Polar residues" evidence="3">
    <location>
        <begin position="1234"/>
        <end position="1253"/>
    </location>
</feature>
<dbReference type="Pfam" id="PF13540">
    <property type="entry name" value="RCC1_2"/>
    <property type="match status" value="1"/>
</dbReference>
<accession>A0AAW0RX50</accession>
<sequence length="1573" mass="172893">MSHLLWKSYWENDVDRFRRLLNPAGFAAPVGSKSPVIASVGWPSPGGFSSSPRLAAKSRKASAKSKDSSNAIGKPEINSRDHAGLTLLLRAASSTDPTARDFVQALVDHPAIDLHVQDLESGWNALHRSLYSGNVSIARIILAKERENLLSGTSASTGRVGRLIKTKDHEGNSPFDVYNSTIATRSLNRGQLNEAPDNESDSGESTTDYNEFAKSTHSTSSDQGDELFVFGSNRNMSLGVGDEDDRQYPERIHLQRPDGLLRKFYESYLGEEDAEYIASSLEIEDIPIMVRSRPLVIQDVVLSKLHSAVLTTDPVSNLFIAGLGRGGRLGLGDENTKFKFVSVQGPLADKKIHQVALGQNHTMAIAGNGELWTWGLNSDSQLGYALPPPTRADEEPMSLVPRQVFGTLKKELIQGVAASTIHSVAHTGASLFCWGRNAGQLALMDADSRSLDIQAIPRRVAASLLTAPILTVSAIDKATTVLLANHNVWVFTNYGYNLVKFPTLDPFVNYNLSSYANMRESGRKEIISIASGGDTIAAMTSRGDLFTMNISSKGESDQPNGSTTNPAKIKGAVSQPQCVWDSRKDGVTSMSVGEHGSVIICTESGAVWKRVKRTNGKLLSSAGHKKKDFKFERVPYITNCTKVQSSTFGTFAAIRKDSKVMAEEISVAKPSIWEDLGSLLCLTDFEASLPEAGLNESRTAWDKAIAREKHSSVVHELLKSPDIETDLTQMLQFGSTQFESIDLRVNTTTAPDIKIPVHGWLLSARSLVVLDALSKYRRGGRQSGQDIFTLSEYEGRILLTFHQIDIITLLNIVVFSYLDTMMPVWKYTKEAPTLAHRYRQVRTELMRMATKLQMMRLESAARLQRSVEPSLDSDLQGAISDKRFFEDGDILVQLDGEDFPVHSQLVCKRCPFFEGMFHGRSQGGWLTSRRLGQAAEDRIQVNLEHVNPETFMMVIQYIYGDVGEDLFEDVTCASLDEFSEIVLDVMATANELMLDRLSQACQCVIGKFVTTRNIANLLNEISVCSVTEFKDVGLEYICLQLENMLENGNLDGMDEEVLLELDEVVRENQLARFPFVRSGRAELLLHEKHPDLLVDIEEERQRRVKEFAFKVTQRDEEKKLSSSYRTRFGSLDELAAYSRTPDAGRRKSSFARNEPFSPNLRPKESHGDLIFDMEEDVAKHGDVSSPDASRPLPQLDLDVEPMTQLPEAAWQQTKKKYPVSFSKSPGSPALTAPFSASRNLSGTPATPTNNSVRKASGPWASPILSTTKVDLRGVLSEASLKPTSTLTTSLAAASRDAPSPKPPAKMSQKERKRQRQMQMQAEVQAATENGKISAQPWQPASSGGDPAPWKAASPAPKTSLQEAMASETQKRGPVPNAKPLIAAETEPQAKRRTASPDTKFSGQNRSRRAVVDSPASSSQQAASTLVPHSKSYITRERKEEPLVGGTLADIIGQQKREQELVKEAVAKRSLQEIQQEQAFQEWWDQESRRAQQEEAQRSVRLAKERGDGGNKRGRRSRGGGSAGGNANTGRDKSGQDKETTDKAEQAKASSRPKARGGGKAAAVRTAAGRGGKK</sequence>
<feature type="region of interest" description="Disordered" evidence="3">
    <location>
        <begin position="1139"/>
        <end position="1167"/>
    </location>
</feature>
<feature type="domain" description="BTB" evidence="4">
    <location>
        <begin position="888"/>
        <end position="959"/>
    </location>
</feature>
<dbReference type="PROSITE" id="PS50012">
    <property type="entry name" value="RCC1_3"/>
    <property type="match status" value="2"/>
</dbReference>
<dbReference type="Gene3D" id="3.30.710.10">
    <property type="entry name" value="Potassium Channel Kv1.1, Chain A"/>
    <property type="match status" value="1"/>
</dbReference>
<dbReference type="SUPFAM" id="SSF54695">
    <property type="entry name" value="POZ domain"/>
    <property type="match status" value="1"/>
</dbReference>
<feature type="repeat" description="RCC1" evidence="2">
    <location>
        <begin position="316"/>
        <end position="368"/>
    </location>
</feature>
<dbReference type="InterPro" id="IPR000408">
    <property type="entry name" value="Reg_chr_condens"/>
</dbReference>
<keyword evidence="1" id="KW-0677">Repeat</keyword>
<dbReference type="Pfam" id="PF00651">
    <property type="entry name" value="BTB"/>
    <property type="match status" value="1"/>
</dbReference>
<feature type="compositionally biased region" description="Low complexity" evidence="3">
    <location>
        <begin position="1413"/>
        <end position="1423"/>
    </location>
</feature>
<reference evidence="5 6" key="1">
    <citation type="submission" date="2020-02" db="EMBL/GenBank/DDBJ databases">
        <title>Comparative genomics of the hypocrealean fungal genus Beauvera.</title>
        <authorList>
            <person name="Showalter D.N."/>
            <person name="Bushley K.E."/>
            <person name="Rehner S.A."/>
        </authorList>
    </citation>
    <scope>NUCLEOTIDE SEQUENCE [LARGE SCALE GENOMIC DNA]</scope>
    <source>
        <strain evidence="5 6">ARSEF4384</strain>
    </source>
</reference>
<dbReference type="Proteomes" id="UP001397290">
    <property type="component" value="Unassembled WGS sequence"/>
</dbReference>
<feature type="compositionally biased region" description="Low complexity" evidence="3">
    <location>
        <begin position="1281"/>
        <end position="1294"/>
    </location>
</feature>
<evidence type="ECO:0000256" key="2">
    <source>
        <dbReference type="PROSITE-ProRule" id="PRU00235"/>
    </source>
</evidence>
<dbReference type="EMBL" id="JAAHCF010000198">
    <property type="protein sequence ID" value="KAK8146643.1"/>
    <property type="molecule type" value="Genomic_DNA"/>
</dbReference>
<feature type="compositionally biased region" description="Polar residues" evidence="3">
    <location>
        <begin position="1326"/>
        <end position="1341"/>
    </location>
</feature>
<name>A0AAW0RX50_9HYPO</name>
<evidence type="ECO:0000256" key="1">
    <source>
        <dbReference type="ARBA" id="ARBA00022737"/>
    </source>
</evidence>
<feature type="repeat" description="RCC1" evidence="2">
    <location>
        <begin position="369"/>
        <end position="429"/>
    </location>
</feature>
<dbReference type="CDD" id="cd18186">
    <property type="entry name" value="BTB_POZ_ZBTB_KLHL-like"/>
    <property type="match status" value="1"/>
</dbReference>
<dbReference type="SUPFAM" id="SSF50985">
    <property type="entry name" value="RCC1/BLIP-II"/>
    <property type="match status" value="1"/>
</dbReference>
<protein>
    <recommendedName>
        <fullName evidence="4">BTB domain-containing protein</fullName>
    </recommendedName>
</protein>
<dbReference type="Gene3D" id="2.130.10.30">
    <property type="entry name" value="Regulator of chromosome condensation 1/beta-lactamase-inhibitor protein II"/>
    <property type="match status" value="1"/>
</dbReference>
<feature type="region of interest" description="Disordered" evidence="3">
    <location>
        <begin position="1281"/>
        <end position="1445"/>
    </location>
</feature>
<comment type="caution">
    <text evidence="5">The sequence shown here is derived from an EMBL/GenBank/DDBJ whole genome shotgun (WGS) entry which is preliminary data.</text>
</comment>
<feature type="region of interest" description="Disordered" evidence="3">
    <location>
        <begin position="47"/>
        <end position="77"/>
    </location>
</feature>